<evidence type="ECO:0000256" key="4">
    <source>
        <dbReference type="ARBA" id="ARBA00022801"/>
    </source>
</evidence>
<evidence type="ECO:0000256" key="1">
    <source>
        <dbReference type="ARBA" id="ARBA00005915"/>
    </source>
</evidence>
<sequence length="256" mass="27414">MRSAQELERSVKGMLPWTQLTGVEKAVEMLHDAFQKGLHIVVVGDFDADGATSTALSVLALRALGYGNVSYLVPNRFEDGYGLSPEVVDQAHARGAQMIMTVDNGISSHAGVDHAHALGIPVLVTDHHLPGETLPAAEAIVNPNLRDCDFPSKSLAGVGVAFYLMLALRTFLRDKGWFDARGIPAPNLAELLDLVALGTVADVVPLDANNRILTWQGLSRIRAGKCRPGIKALLEIANRDPQSWRPATSVSPSGRA</sequence>
<dbReference type="EMBL" id="BNFF01000001">
    <property type="protein sequence ID" value="GHK56713.1"/>
    <property type="molecule type" value="Genomic_DNA"/>
</dbReference>
<dbReference type="SUPFAM" id="SSF64182">
    <property type="entry name" value="DHH phosphoesterases"/>
    <property type="match status" value="1"/>
</dbReference>
<dbReference type="InterPro" id="IPR051673">
    <property type="entry name" value="SSDNA_exonuclease_RecJ"/>
</dbReference>
<keyword evidence="5" id="KW-0269">Exonuclease</keyword>
<gene>
    <name evidence="7" type="ORF">KPZU09_64490</name>
</gene>
<protein>
    <recommendedName>
        <fullName evidence="2">Single-stranded-DNA-specific exonuclease RecJ</fullName>
    </recommendedName>
</protein>
<reference evidence="7" key="1">
    <citation type="submission" date="2020-10" db="EMBL/GenBank/DDBJ databases">
        <title>Genome Sequence of ESBL Producing Zambian Clinical Strains.</title>
        <authorList>
            <person name="Shawa M."/>
            <person name="Furuta Y."/>
            <person name="Simbotwe M."/>
            <person name="Mulenga E."/>
            <person name="Mubanga M."/>
            <person name="Mulenga G."/>
            <person name="Kaile C."/>
            <person name="Zorigt T."/>
            <person name="Hang'ombe B."/>
            <person name="Higashi H."/>
        </authorList>
    </citation>
    <scope>NUCLEOTIDE SEQUENCE</scope>
    <source>
        <strain evidence="7">Zam_UTH_09</strain>
    </source>
</reference>
<proteinExistence type="inferred from homology"/>
<dbReference type="FunFam" id="3.90.1640.30:FF:000001">
    <property type="entry name" value="Single-stranded-DNA-specific exonuclease RecJ"/>
    <property type="match status" value="1"/>
</dbReference>
<dbReference type="GO" id="GO:0004527">
    <property type="term" value="F:exonuclease activity"/>
    <property type="evidence" value="ECO:0007669"/>
    <property type="project" value="UniProtKB-KW"/>
</dbReference>
<dbReference type="AlphaFoldDB" id="A0A919LVC9"/>
<dbReference type="InterPro" id="IPR038763">
    <property type="entry name" value="DHH_sf"/>
</dbReference>
<dbReference type="Pfam" id="PF01368">
    <property type="entry name" value="DHH"/>
    <property type="match status" value="1"/>
</dbReference>
<dbReference type="InterPro" id="IPR001667">
    <property type="entry name" value="DDH_dom"/>
</dbReference>
<evidence type="ECO:0000256" key="5">
    <source>
        <dbReference type="ARBA" id="ARBA00022839"/>
    </source>
</evidence>
<comment type="caution">
    <text evidence="7">The sequence shown here is derived from an EMBL/GenBank/DDBJ whole genome shotgun (WGS) entry which is preliminary data.</text>
</comment>
<evidence type="ECO:0000313" key="8">
    <source>
        <dbReference type="Proteomes" id="UP000655094"/>
    </source>
</evidence>
<name>A0A919LVC9_KLEPN</name>
<evidence type="ECO:0000313" key="7">
    <source>
        <dbReference type="EMBL" id="GHK56713.1"/>
    </source>
</evidence>
<dbReference type="PANTHER" id="PTHR30255:SF2">
    <property type="entry name" value="SINGLE-STRANDED-DNA-SPECIFIC EXONUCLEASE RECJ"/>
    <property type="match status" value="1"/>
</dbReference>
<dbReference type="Proteomes" id="UP000655094">
    <property type="component" value="Unassembled WGS sequence"/>
</dbReference>
<evidence type="ECO:0000259" key="6">
    <source>
        <dbReference type="Pfam" id="PF01368"/>
    </source>
</evidence>
<dbReference type="PANTHER" id="PTHR30255">
    <property type="entry name" value="SINGLE-STRANDED-DNA-SPECIFIC EXONUCLEASE RECJ"/>
    <property type="match status" value="1"/>
</dbReference>
<feature type="domain" description="DDH" evidence="6">
    <location>
        <begin position="39"/>
        <end position="199"/>
    </location>
</feature>
<evidence type="ECO:0000256" key="3">
    <source>
        <dbReference type="ARBA" id="ARBA00022722"/>
    </source>
</evidence>
<keyword evidence="3" id="KW-0540">Nuclease</keyword>
<organism evidence="7 8">
    <name type="scientific">Klebsiella pneumoniae</name>
    <dbReference type="NCBI Taxonomy" id="573"/>
    <lineage>
        <taxon>Bacteria</taxon>
        <taxon>Pseudomonadati</taxon>
        <taxon>Pseudomonadota</taxon>
        <taxon>Gammaproteobacteria</taxon>
        <taxon>Enterobacterales</taxon>
        <taxon>Enterobacteriaceae</taxon>
        <taxon>Klebsiella/Raoultella group</taxon>
        <taxon>Klebsiella</taxon>
        <taxon>Klebsiella pneumoniae complex</taxon>
    </lineage>
</organism>
<comment type="similarity">
    <text evidence="1">Belongs to the RecJ family.</text>
</comment>
<evidence type="ECO:0000256" key="2">
    <source>
        <dbReference type="ARBA" id="ARBA00019841"/>
    </source>
</evidence>
<keyword evidence="4" id="KW-0378">Hydrolase</keyword>
<dbReference type="Gene3D" id="3.90.1640.30">
    <property type="match status" value="1"/>
</dbReference>
<accession>A0A919LVC9</accession>